<dbReference type="GO" id="GO:0046983">
    <property type="term" value="F:protein dimerization activity"/>
    <property type="evidence" value="ECO:0007669"/>
    <property type="project" value="InterPro"/>
</dbReference>
<evidence type="ECO:0000256" key="4">
    <source>
        <dbReference type="SAM" id="MobiDB-lite"/>
    </source>
</evidence>
<protein>
    <submittedName>
        <fullName evidence="7">Acetylserotonin O-methyltransferase</fullName>
    </submittedName>
</protein>
<dbReference type="Pfam" id="PF00891">
    <property type="entry name" value="Methyltransf_2"/>
    <property type="match status" value="1"/>
</dbReference>
<dbReference type="PANTHER" id="PTHR43712">
    <property type="entry name" value="PUTATIVE (AFU_ORTHOLOGUE AFUA_4G14580)-RELATED"/>
    <property type="match status" value="1"/>
</dbReference>
<keyword evidence="1" id="KW-0489">Methyltransferase</keyword>
<sequence length="365" mass="38782">MTGARPEATGASQTSGTPHGSEAEQPSGSPAAPDQVTSELLELSLGYLYSAALHTAARFGIADHLAAGPRSADELAKAAEVDGPHLYRLLRFLATKGVFREDEEGRFHLTPLAQPLRTDTERSLRDYIMVRGEPVFWQSAAQLHEAVRTGSTAFENVYGVPFYDHVAAVPELGRAFNSSMAAFSETLSNDVVEAVDFSGATSAVDVGGGRGGLLRAILRRNPHMTGTLVDLESVVAGHVLDTPELTGRWSAQAGDFFASVPSGADVYLLKHVLASWPDEECVRILRTCREAMPAGARLLVINAMIPAGNDPHPGKTIDVLMMTVLNGKGRTRAEYEALLATAGFAVARVLEASPHASVIEAVVAD</sequence>
<feature type="compositionally biased region" description="Polar residues" evidence="4">
    <location>
        <begin position="10"/>
        <end position="28"/>
    </location>
</feature>
<feature type="domain" description="O-methyltransferase dimerisation" evidence="6">
    <location>
        <begin position="41"/>
        <end position="115"/>
    </location>
</feature>
<name>A0AAU2HAC2_9ACTN</name>
<evidence type="ECO:0000259" key="5">
    <source>
        <dbReference type="Pfam" id="PF00891"/>
    </source>
</evidence>
<reference evidence="7" key="1">
    <citation type="submission" date="2022-10" db="EMBL/GenBank/DDBJ databases">
        <title>The complete genomes of actinobacterial strains from the NBC collection.</title>
        <authorList>
            <person name="Joergensen T.S."/>
            <person name="Alvarez Arevalo M."/>
            <person name="Sterndorff E.B."/>
            <person name="Faurdal D."/>
            <person name="Vuksanovic O."/>
            <person name="Mourched A.-S."/>
            <person name="Charusanti P."/>
            <person name="Shaw S."/>
            <person name="Blin K."/>
            <person name="Weber T."/>
        </authorList>
    </citation>
    <scope>NUCLEOTIDE SEQUENCE</scope>
    <source>
        <strain evidence="7">NBC_00060</strain>
    </source>
</reference>
<evidence type="ECO:0000256" key="3">
    <source>
        <dbReference type="ARBA" id="ARBA00022691"/>
    </source>
</evidence>
<dbReference type="InterPro" id="IPR016461">
    <property type="entry name" value="COMT-like"/>
</dbReference>
<dbReference type="InterPro" id="IPR001077">
    <property type="entry name" value="COMT_C"/>
</dbReference>
<dbReference type="Gene3D" id="3.40.50.150">
    <property type="entry name" value="Vaccinia Virus protein VP39"/>
    <property type="match status" value="1"/>
</dbReference>
<accession>A0AAU2HAC2</accession>
<dbReference type="Pfam" id="PF08100">
    <property type="entry name" value="Dimerisation"/>
    <property type="match status" value="1"/>
</dbReference>
<gene>
    <name evidence="7" type="ORF">OHV25_35155</name>
</gene>
<dbReference type="SUPFAM" id="SSF53335">
    <property type="entry name" value="S-adenosyl-L-methionine-dependent methyltransferases"/>
    <property type="match status" value="1"/>
</dbReference>
<dbReference type="PROSITE" id="PS51683">
    <property type="entry name" value="SAM_OMT_II"/>
    <property type="match status" value="1"/>
</dbReference>
<dbReference type="AlphaFoldDB" id="A0AAU2HAC2"/>
<dbReference type="PANTHER" id="PTHR43712:SF2">
    <property type="entry name" value="O-METHYLTRANSFERASE CICE"/>
    <property type="match status" value="1"/>
</dbReference>
<dbReference type="InterPro" id="IPR012967">
    <property type="entry name" value="COMT_dimerisation"/>
</dbReference>
<dbReference type="PIRSF" id="PIRSF005739">
    <property type="entry name" value="O-mtase"/>
    <property type="match status" value="1"/>
</dbReference>
<dbReference type="InterPro" id="IPR029063">
    <property type="entry name" value="SAM-dependent_MTases_sf"/>
</dbReference>
<dbReference type="SUPFAM" id="SSF46785">
    <property type="entry name" value="Winged helix' DNA-binding domain"/>
    <property type="match status" value="1"/>
</dbReference>
<keyword evidence="3" id="KW-0949">S-adenosyl-L-methionine</keyword>
<proteinExistence type="predicted"/>
<dbReference type="InterPro" id="IPR036388">
    <property type="entry name" value="WH-like_DNA-bd_sf"/>
</dbReference>
<organism evidence="7">
    <name type="scientific">Streptomyces sp. NBC_00060</name>
    <dbReference type="NCBI Taxonomy" id="2975636"/>
    <lineage>
        <taxon>Bacteria</taxon>
        <taxon>Bacillati</taxon>
        <taxon>Actinomycetota</taxon>
        <taxon>Actinomycetes</taxon>
        <taxon>Kitasatosporales</taxon>
        <taxon>Streptomycetaceae</taxon>
        <taxon>Streptomyces</taxon>
    </lineage>
</organism>
<dbReference type="InterPro" id="IPR036390">
    <property type="entry name" value="WH_DNA-bd_sf"/>
</dbReference>
<evidence type="ECO:0000313" key="7">
    <source>
        <dbReference type="EMBL" id="WTU44452.1"/>
    </source>
</evidence>
<feature type="domain" description="O-methyltransferase C-terminal" evidence="5">
    <location>
        <begin position="142"/>
        <end position="345"/>
    </location>
</feature>
<dbReference type="Gene3D" id="1.10.10.10">
    <property type="entry name" value="Winged helix-like DNA-binding domain superfamily/Winged helix DNA-binding domain"/>
    <property type="match status" value="1"/>
</dbReference>
<dbReference type="GO" id="GO:0008171">
    <property type="term" value="F:O-methyltransferase activity"/>
    <property type="evidence" value="ECO:0007669"/>
    <property type="project" value="InterPro"/>
</dbReference>
<feature type="region of interest" description="Disordered" evidence="4">
    <location>
        <begin position="1"/>
        <end position="36"/>
    </location>
</feature>
<keyword evidence="2" id="KW-0808">Transferase</keyword>
<dbReference type="EMBL" id="CP108253">
    <property type="protein sequence ID" value="WTU44452.1"/>
    <property type="molecule type" value="Genomic_DNA"/>
</dbReference>
<dbReference type="GO" id="GO:0032259">
    <property type="term" value="P:methylation"/>
    <property type="evidence" value="ECO:0007669"/>
    <property type="project" value="UniProtKB-KW"/>
</dbReference>
<evidence type="ECO:0000256" key="2">
    <source>
        <dbReference type="ARBA" id="ARBA00022679"/>
    </source>
</evidence>
<evidence type="ECO:0000259" key="6">
    <source>
        <dbReference type="Pfam" id="PF08100"/>
    </source>
</evidence>
<evidence type="ECO:0000256" key="1">
    <source>
        <dbReference type="ARBA" id="ARBA00022603"/>
    </source>
</evidence>